<dbReference type="GO" id="GO:0009295">
    <property type="term" value="C:nucleoid"/>
    <property type="evidence" value="ECO:0007669"/>
    <property type="project" value="InterPro"/>
</dbReference>
<dbReference type="InterPro" id="IPR007358">
    <property type="entry name" value="Nucleoid_associated_NdpA"/>
</dbReference>
<organism evidence="1 2">
    <name type="scientific">Turicibacter bilis</name>
    <dbReference type="NCBI Taxonomy" id="2735723"/>
    <lineage>
        <taxon>Bacteria</taxon>
        <taxon>Bacillati</taxon>
        <taxon>Bacillota</taxon>
        <taxon>Erysipelotrichia</taxon>
        <taxon>Erysipelotrichales</taxon>
        <taxon>Turicibacteraceae</taxon>
        <taxon>Turicibacter</taxon>
    </lineage>
</organism>
<evidence type="ECO:0000313" key="1">
    <source>
        <dbReference type="EMBL" id="UUF08809.1"/>
    </source>
</evidence>
<proteinExistence type="predicted"/>
<gene>
    <name evidence="1" type="ORF">J0J70_01930</name>
</gene>
<dbReference type="RefSeq" id="WP_212725147.1">
    <property type="nucleotide sequence ID" value="NZ_CP071250.1"/>
</dbReference>
<reference evidence="1" key="1">
    <citation type="submission" date="2021-03" db="EMBL/GenBank/DDBJ databases">
        <title>Comparative Genomics and Metabolomics in the genus Turicibacter.</title>
        <authorList>
            <person name="Maki J."/>
            <person name="Looft T."/>
        </authorList>
    </citation>
    <scope>NUCLEOTIDE SEQUENCE</scope>
    <source>
        <strain evidence="1">ISU324</strain>
    </source>
</reference>
<dbReference type="EMBL" id="CP071250">
    <property type="protein sequence ID" value="UUF08809.1"/>
    <property type="molecule type" value="Genomic_DNA"/>
</dbReference>
<protein>
    <submittedName>
        <fullName evidence="1">Nucleoid-associated protein</fullName>
    </submittedName>
</protein>
<sequence>MAVNVKSCYLYLLDNVHQMFMPTERPLDETVDGAYHFLEKNIEKCMKNAAGRPAVFKEDSEARKLFLEYRNRTIPFIDFANAIATKRYDWKDRYEIFTASDLFLCEIEVSEVEYVIGLELTCKEGMVHHVNQSETGIQNNLIVHQSIIPAASLKSANFFMIDLDKMTLTILENMTSTEDDDTHLYADKILECKTEISVKEAVKKARYVAEEIMEHHELDKLEMVPAFERVIKETINEGKDIDMKEIAEEVFYQTPEAKLAYVAEIENQGIEKPVQNSNWVKMPLKKTQKIKTDTGIEITIPLDYYNNKDYIEVINMPDGRLAIQIKNIGNIENK</sequence>
<name>A0A9Q9CH14_9FIRM</name>
<dbReference type="Proteomes" id="UP001058072">
    <property type="component" value="Chromosome"/>
</dbReference>
<evidence type="ECO:0000313" key="2">
    <source>
        <dbReference type="Proteomes" id="UP001058072"/>
    </source>
</evidence>
<dbReference type="AlphaFoldDB" id="A0A9Q9CH14"/>
<dbReference type="Pfam" id="PF04245">
    <property type="entry name" value="NA37"/>
    <property type="match status" value="1"/>
</dbReference>
<accession>A0A9Q9CH14</accession>